<protein>
    <submittedName>
        <fullName evidence="1">Paraquat-inducible protein B</fullName>
    </submittedName>
</protein>
<comment type="caution">
    <text evidence="1">The sequence shown here is derived from an EMBL/GenBank/DDBJ whole genome shotgun (WGS) entry which is preliminary data.</text>
</comment>
<keyword evidence="2" id="KW-1185">Reference proteome</keyword>
<proteinExistence type="predicted"/>
<reference evidence="2" key="2">
    <citation type="submission" date="2014-09" db="EMBL/GenBank/DDBJ databases">
        <authorList>
            <consortium name="NBRP consortium"/>
            <person name="Sawabe T."/>
            <person name="Meirelles P."/>
            <person name="Nakanishi M."/>
            <person name="Sayaka M."/>
            <person name="Hattori M."/>
            <person name="Ohkuma M."/>
        </authorList>
    </citation>
    <scope>NUCLEOTIDE SEQUENCE [LARGE SCALE GENOMIC DNA]</scope>
    <source>
        <strain evidence="2">JCM 19239</strain>
    </source>
</reference>
<sequence length="75" mass="8591">MVRDINLSDDLSNIYVDADIYPEAAKLLGEDTKFWLVKPLPLCLGFLVLMRWSRVTISLFIQHLNPAVRALSSMR</sequence>
<gene>
    <name evidence="1" type="ORF">JCM19239_215</name>
</gene>
<dbReference type="EMBL" id="BBMS01000106">
    <property type="protein sequence ID" value="GAL30679.1"/>
    <property type="molecule type" value="Genomic_DNA"/>
</dbReference>
<name>A0ABQ0JPK3_9VIBR</name>
<accession>A0ABQ0JPK3</accession>
<evidence type="ECO:0000313" key="2">
    <source>
        <dbReference type="Proteomes" id="UP000029223"/>
    </source>
</evidence>
<organism evidence="1 2">
    <name type="scientific">Vibrio variabilis</name>
    <dbReference type="NCBI Taxonomy" id="990271"/>
    <lineage>
        <taxon>Bacteria</taxon>
        <taxon>Pseudomonadati</taxon>
        <taxon>Pseudomonadota</taxon>
        <taxon>Gammaproteobacteria</taxon>
        <taxon>Vibrionales</taxon>
        <taxon>Vibrionaceae</taxon>
        <taxon>Vibrio</taxon>
    </lineage>
</organism>
<reference evidence="2" key="1">
    <citation type="submission" date="2014-09" db="EMBL/GenBank/DDBJ databases">
        <title>Vibrio variabilis JCM 19239. (C206) whole genome shotgun sequence.</title>
        <authorList>
            <person name="Sawabe T."/>
            <person name="Meirelles P."/>
            <person name="Nakanishi M."/>
            <person name="Sayaka M."/>
            <person name="Hattori M."/>
            <person name="Ohkuma M."/>
        </authorList>
    </citation>
    <scope>NUCLEOTIDE SEQUENCE [LARGE SCALE GENOMIC DNA]</scope>
    <source>
        <strain evidence="2">JCM 19239</strain>
    </source>
</reference>
<evidence type="ECO:0000313" key="1">
    <source>
        <dbReference type="EMBL" id="GAL30679.1"/>
    </source>
</evidence>
<dbReference type="Proteomes" id="UP000029223">
    <property type="component" value="Unassembled WGS sequence"/>
</dbReference>